<gene>
    <name evidence="3" type="ORF">STABA_v1c00970</name>
</gene>
<dbReference type="InterPro" id="IPR047057">
    <property type="entry name" value="MerR_fam"/>
</dbReference>
<dbReference type="PANTHER" id="PTHR30204">
    <property type="entry name" value="REDOX-CYCLING DRUG-SENSING TRANSCRIPTIONAL ACTIVATOR SOXR"/>
    <property type="match status" value="1"/>
</dbReference>
<dbReference type="SUPFAM" id="SSF46955">
    <property type="entry name" value="Putative DNA-binding domain"/>
    <property type="match status" value="1"/>
</dbReference>
<dbReference type="PROSITE" id="PS50937">
    <property type="entry name" value="HTH_MERR_2"/>
    <property type="match status" value="1"/>
</dbReference>
<protein>
    <submittedName>
        <fullName evidence="3">MerR family transcriptional regulator</fullName>
    </submittedName>
</protein>
<reference evidence="3 4" key="1">
    <citation type="submission" date="2019-11" db="EMBL/GenBank/DDBJ databases">
        <title>Complete genome sequence of Spiroplasma tabanidicola TAUS-1 (DSM 22603).</title>
        <authorList>
            <person name="Huang C.-T."/>
            <person name="Lin Y.-C."/>
            <person name="Kuo C.-H."/>
        </authorList>
    </citation>
    <scope>NUCLEOTIDE SEQUENCE [LARGE SCALE GENOMIC DNA]</scope>
    <source>
        <strain evidence="3 4">TAUS-1</strain>
    </source>
</reference>
<evidence type="ECO:0000313" key="3">
    <source>
        <dbReference type="EMBL" id="QGS51464.1"/>
    </source>
</evidence>
<dbReference type="Proteomes" id="UP000424468">
    <property type="component" value="Chromosome"/>
</dbReference>
<proteinExistence type="predicted"/>
<feature type="domain" description="HTH merR-type" evidence="2">
    <location>
        <begin position="4"/>
        <end position="73"/>
    </location>
</feature>
<dbReference type="InterPro" id="IPR000551">
    <property type="entry name" value="MerR-type_HTH_dom"/>
</dbReference>
<dbReference type="SMART" id="SM00422">
    <property type="entry name" value="HTH_MERR"/>
    <property type="match status" value="1"/>
</dbReference>
<dbReference type="GO" id="GO:0003677">
    <property type="term" value="F:DNA binding"/>
    <property type="evidence" value="ECO:0007669"/>
    <property type="project" value="UniProtKB-KW"/>
</dbReference>
<dbReference type="RefSeq" id="WP_156005449.1">
    <property type="nucleotide sequence ID" value="NZ_CP046276.1"/>
</dbReference>
<dbReference type="PANTHER" id="PTHR30204:SF82">
    <property type="entry name" value="TRANSCRIPTIONAL REGULATOR, MERR FAMILY"/>
    <property type="match status" value="1"/>
</dbReference>
<sequence>MEKKLYVSEIAKQFNLTENTIRFYEKKGLMPYMKRDKNNYRYILEDDVKWFDTVICLKKTGMSILEIKEYIKLAEKGNVTAAKRLEMIVNQKKVVNEQLEFLKKQLGFLDYKIEYYNNILEKENKGE</sequence>
<evidence type="ECO:0000259" key="2">
    <source>
        <dbReference type="PROSITE" id="PS50937"/>
    </source>
</evidence>
<keyword evidence="4" id="KW-1185">Reference proteome</keyword>
<evidence type="ECO:0000256" key="1">
    <source>
        <dbReference type="ARBA" id="ARBA00023125"/>
    </source>
</evidence>
<dbReference type="InterPro" id="IPR009061">
    <property type="entry name" value="DNA-bd_dom_put_sf"/>
</dbReference>
<dbReference type="Pfam" id="PF13411">
    <property type="entry name" value="MerR_1"/>
    <property type="match status" value="1"/>
</dbReference>
<keyword evidence="1" id="KW-0238">DNA-binding</keyword>
<dbReference type="KEGG" id="stab:STABA_v1c00970"/>
<dbReference type="AlphaFoldDB" id="A0A6I6CC01"/>
<dbReference type="GO" id="GO:0003700">
    <property type="term" value="F:DNA-binding transcription factor activity"/>
    <property type="evidence" value="ECO:0007669"/>
    <property type="project" value="InterPro"/>
</dbReference>
<dbReference type="EMBL" id="CP046276">
    <property type="protein sequence ID" value="QGS51464.1"/>
    <property type="molecule type" value="Genomic_DNA"/>
</dbReference>
<name>A0A6I6CC01_9MOLU</name>
<organism evidence="3 4">
    <name type="scientific">Spiroplasma tabanidicola</name>
    <dbReference type="NCBI Taxonomy" id="324079"/>
    <lineage>
        <taxon>Bacteria</taxon>
        <taxon>Bacillati</taxon>
        <taxon>Mycoplasmatota</taxon>
        <taxon>Mollicutes</taxon>
        <taxon>Entomoplasmatales</taxon>
        <taxon>Spiroplasmataceae</taxon>
        <taxon>Spiroplasma</taxon>
    </lineage>
</organism>
<accession>A0A6I6CC01</accession>
<dbReference type="CDD" id="cd01109">
    <property type="entry name" value="HTH_YyaN"/>
    <property type="match status" value="1"/>
</dbReference>
<dbReference type="OrthoDB" id="9811174at2"/>
<evidence type="ECO:0000313" key="4">
    <source>
        <dbReference type="Proteomes" id="UP000424468"/>
    </source>
</evidence>
<dbReference type="Gene3D" id="1.10.1660.10">
    <property type="match status" value="1"/>
</dbReference>